<accession>U4L5U4</accession>
<dbReference type="PANTHER" id="PTHR34142">
    <property type="entry name" value="ENDO-BETA-1,4-GLUCANASE A"/>
    <property type="match status" value="1"/>
</dbReference>
<organism evidence="10 11">
    <name type="scientific">Pyronema omphalodes (strain CBS 100304)</name>
    <name type="common">Pyronema confluens</name>
    <dbReference type="NCBI Taxonomy" id="1076935"/>
    <lineage>
        <taxon>Eukaryota</taxon>
        <taxon>Fungi</taxon>
        <taxon>Dikarya</taxon>
        <taxon>Ascomycota</taxon>
        <taxon>Pezizomycotina</taxon>
        <taxon>Pezizomycetes</taxon>
        <taxon>Pezizales</taxon>
        <taxon>Pyronemataceae</taxon>
        <taxon>Pyronema</taxon>
    </lineage>
</organism>
<dbReference type="EMBL" id="HF935252">
    <property type="protein sequence ID" value="CCX05395.1"/>
    <property type="molecule type" value="Genomic_DNA"/>
</dbReference>
<keyword evidence="6 7" id="KW-0326">Glycosidase</keyword>
<evidence type="ECO:0000256" key="2">
    <source>
        <dbReference type="ARBA" id="ARBA00005641"/>
    </source>
</evidence>
<dbReference type="PANTHER" id="PTHR34142:SF1">
    <property type="entry name" value="GLYCOSIDE HYDROLASE FAMILY 5 DOMAIN-CONTAINING PROTEIN"/>
    <property type="match status" value="1"/>
</dbReference>
<dbReference type="GO" id="GO:0030248">
    <property type="term" value="F:cellulose binding"/>
    <property type="evidence" value="ECO:0007669"/>
    <property type="project" value="InterPro"/>
</dbReference>
<dbReference type="AlphaFoldDB" id="U4L5U4"/>
<evidence type="ECO:0000259" key="9">
    <source>
        <dbReference type="PROSITE" id="PS51164"/>
    </source>
</evidence>
<proteinExistence type="inferred from homology"/>
<dbReference type="InterPro" id="IPR001547">
    <property type="entry name" value="Glyco_hydro_5"/>
</dbReference>
<comment type="catalytic activity">
    <reaction evidence="1">
        <text>Endohydrolysis of (1-&gt;4)-beta-D-glucosidic linkages in cellulose, lichenin and cereal beta-D-glucans.</text>
        <dbReference type="EC" id="3.2.1.4"/>
    </reaction>
</comment>
<dbReference type="SUPFAM" id="SSF51445">
    <property type="entry name" value="(Trans)glycosidases"/>
    <property type="match status" value="1"/>
</dbReference>
<dbReference type="STRING" id="1076935.U4L5U4"/>
<protein>
    <recommendedName>
        <fullName evidence="3">cellulase</fullName>
        <ecNumber evidence="3">3.2.1.4</ecNumber>
    </recommendedName>
</protein>
<dbReference type="GO" id="GO:0009251">
    <property type="term" value="P:glucan catabolic process"/>
    <property type="evidence" value="ECO:0007669"/>
    <property type="project" value="TreeGrafter"/>
</dbReference>
<feature type="signal peptide" evidence="8">
    <location>
        <begin position="1"/>
        <end position="18"/>
    </location>
</feature>
<gene>
    <name evidence="10" type="ORF">PCON_04982</name>
</gene>
<dbReference type="SUPFAM" id="SSF57180">
    <property type="entry name" value="Cellulose-binding domain"/>
    <property type="match status" value="1"/>
</dbReference>
<evidence type="ECO:0000256" key="4">
    <source>
        <dbReference type="ARBA" id="ARBA00022729"/>
    </source>
</evidence>
<dbReference type="Proteomes" id="UP000018144">
    <property type="component" value="Unassembled WGS sequence"/>
</dbReference>
<dbReference type="GO" id="GO:0008810">
    <property type="term" value="F:cellulase activity"/>
    <property type="evidence" value="ECO:0007669"/>
    <property type="project" value="UniProtKB-EC"/>
</dbReference>
<reference evidence="10 11" key="1">
    <citation type="journal article" date="2013" name="PLoS Genet.">
        <title>The genome and development-dependent transcriptomes of Pyronema confluens: a window into fungal evolution.</title>
        <authorList>
            <person name="Traeger S."/>
            <person name="Altegoer F."/>
            <person name="Freitag M."/>
            <person name="Gabaldon T."/>
            <person name="Kempken F."/>
            <person name="Kumar A."/>
            <person name="Marcet-Houben M."/>
            <person name="Poggeler S."/>
            <person name="Stajich J.E."/>
            <person name="Nowrousian M."/>
        </authorList>
    </citation>
    <scope>NUCLEOTIDE SEQUENCE [LARGE SCALE GENOMIC DNA]</scope>
    <source>
        <strain evidence="11">CBS 100304</strain>
        <tissue evidence="10">Vegetative mycelium</tissue>
    </source>
</reference>
<feature type="chain" id="PRO_5004651699" description="cellulase" evidence="8">
    <location>
        <begin position="19"/>
        <end position="384"/>
    </location>
</feature>
<dbReference type="InterPro" id="IPR017853">
    <property type="entry name" value="GH"/>
</dbReference>
<sequence>MQSFLILALATLAPLVAAQQSAYGQCGGTGYTGSTTCVSGYSCTKINEYYSQCTPGTVSTTSASSSPSNAAGCSGTLTKFKYFGVNEAGAEFGTAVPGQLGKDYTWPTTTSIDYFLGKGFNTFRVGFMMERLTPPSGGLTGAFNATYLASLKQTASYITSHGGYAVLDPHNYGRYNGAIMSSAANFGTWCKNLASQFASDSKIIFDTNNEYHDMDQQLVFDLNQACINGIRAAGAKSQLILVEGNSWTGAWTWVSSGNAASLINLKDPNNNMAYEMHQYLDSDGSGTSATCVSSTIGAERLAAATAWLKANGKKGFLGEIGGGSNDACINAVKGALCSMQQSGVWIGALWWAAGPWWADYFQSIEPPNGAAISRILPEALLPFL</sequence>
<dbReference type="SMART" id="SM00236">
    <property type="entry name" value="fCBD"/>
    <property type="match status" value="1"/>
</dbReference>
<dbReference type="OMA" id="FRMERLI"/>
<evidence type="ECO:0000256" key="3">
    <source>
        <dbReference type="ARBA" id="ARBA00012601"/>
    </source>
</evidence>
<evidence type="ECO:0000256" key="8">
    <source>
        <dbReference type="SAM" id="SignalP"/>
    </source>
</evidence>
<keyword evidence="5 7" id="KW-0378">Hydrolase</keyword>
<dbReference type="Pfam" id="PF00150">
    <property type="entry name" value="Cellulase"/>
    <property type="match status" value="1"/>
</dbReference>
<dbReference type="InterPro" id="IPR035971">
    <property type="entry name" value="CBD_sf"/>
</dbReference>
<dbReference type="OrthoDB" id="5823761at2759"/>
<name>U4L5U4_PYROM</name>
<evidence type="ECO:0000313" key="10">
    <source>
        <dbReference type="EMBL" id="CCX05395.1"/>
    </source>
</evidence>
<dbReference type="PROSITE" id="PS00562">
    <property type="entry name" value="CBM1_1"/>
    <property type="match status" value="1"/>
</dbReference>
<comment type="similarity">
    <text evidence="2 7">Belongs to the glycosyl hydrolase 5 (cellulase A) family.</text>
</comment>
<evidence type="ECO:0000256" key="1">
    <source>
        <dbReference type="ARBA" id="ARBA00000966"/>
    </source>
</evidence>
<keyword evidence="11" id="KW-1185">Reference proteome</keyword>
<evidence type="ECO:0000313" key="11">
    <source>
        <dbReference type="Proteomes" id="UP000018144"/>
    </source>
</evidence>
<dbReference type="GO" id="GO:0005576">
    <property type="term" value="C:extracellular region"/>
    <property type="evidence" value="ECO:0007669"/>
    <property type="project" value="InterPro"/>
</dbReference>
<evidence type="ECO:0000256" key="7">
    <source>
        <dbReference type="RuleBase" id="RU361153"/>
    </source>
</evidence>
<dbReference type="PROSITE" id="PS51164">
    <property type="entry name" value="CBM1_2"/>
    <property type="match status" value="1"/>
</dbReference>
<dbReference type="Gene3D" id="3.20.20.80">
    <property type="entry name" value="Glycosidases"/>
    <property type="match status" value="1"/>
</dbReference>
<dbReference type="InterPro" id="IPR000254">
    <property type="entry name" value="CBD"/>
</dbReference>
<evidence type="ECO:0000256" key="6">
    <source>
        <dbReference type="ARBA" id="ARBA00023295"/>
    </source>
</evidence>
<dbReference type="Pfam" id="PF00734">
    <property type="entry name" value="CBM_1"/>
    <property type="match status" value="1"/>
</dbReference>
<keyword evidence="4 8" id="KW-0732">Signal</keyword>
<evidence type="ECO:0000256" key="5">
    <source>
        <dbReference type="ARBA" id="ARBA00022801"/>
    </source>
</evidence>
<dbReference type="EC" id="3.2.1.4" evidence="3"/>
<feature type="domain" description="CBM1" evidence="9">
    <location>
        <begin position="18"/>
        <end position="54"/>
    </location>
</feature>
<dbReference type="eggNOG" id="ENOG502QXN4">
    <property type="taxonomic scope" value="Eukaryota"/>
</dbReference>